<evidence type="ECO:0000256" key="2">
    <source>
        <dbReference type="ARBA" id="ARBA00022729"/>
    </source>
</evidence>
<keyword evidence="2 3" id="KW-0732">Signal</keyword>
<dbReference type="PANTHER" id="PTHR45966">
    <property type="entry name" value="GDSL-LIKE LIPASE/ACYLHYDROLASE"/>
    <property type="match status" value="1"/>
</dbReference>
<dbReference type="InterPro" id="IPR044552">
    <property type="entry name" value="GLIP1-5/GLL25"/>
</dbReference>
<gene>
    <name evidence="4" type="primary">BnaC06g10440D</name>
    <name evidence="4" type="ORF">GSBRNA2T00046009001</name>
</gene>
<dbReference type="CDD" id="cd01837">
    <property type="entry name" value="SGNH_plant_lipase_like"/>
    <property type="match status" value="1"/>
</dbReference>
<dbReference type="InterPro" id="IPR035669">
    <property type="entry name" value="SGNH_plant_lipase-like"/>
</dbReference>
<feature type="chain" id="PRO_5044539987" evidence="3">
    <location>
        <begin position="38"/>
        <end position="404"/>
    </location>
</feature>
<proteinExistence type="inferred from homology"/>
<dbReference type="Gene3D" id="3.40.50.1110">
    <property type="entry name" value="SGNH hydrolase"/>
    <property type="match status" value="1"/>
</dbReference>
<evidence type="ECO:0000313" key="4">
    <source>
        <dbReference type="EMBL" id="CDY30680.1"/>
    </source>
</evidence>
<protein>
    <submittedName>
        <fullName evidence="4">BnaC06g10440D protein</fullName>
    </submittedName>
</protein>
<accession>A0A078GW30</accession>
<sequence>MWFMANQTRRRRFTIMANPKSHLFSLLLLHFSTVSLAQTLFVFGDGLYDAGNKQFVSSNRVDASFPPYGITLGEATGRWSDGRIVPDYLASFMGISQIPPILHGTADFSHGANFAIADATALGSPPETMTLSQQVIKFSENKNKWTPQARSEAIYLFYIASDDYLNYAKNNPNPSDDQKQAFVGRVIAAIEAELKVIYGSGARKFAFQNLAPLGCLPAVKQANGNVQECVRLPSEMAELHNKKLLQLLVELSRQLSGFQYSFYDFFSSIQNRVIKSKTYTFETGMAACCGTGSVNGTSCSTSNVCAKPEDYLFFDGKHLTQEGNLQVGHLIWGSDPEVVGPNNLRELLFLPLDITVTLADIQEAMVATMPRQIKIESLYDIKKMEAEMENQWLYEVDKATSFLI</sequence>
<dbReference type="KEGG" id="bna:106418602"/>
<reference evidence="4 5" key="1">
    <citation type="journal article" date="2014" name="Science">
        <title>Plant genetics. Early allopolyploid evolution in the post-Neolithic Brassica napus oilseed genome.</title>
        <authorList>
            <person name="Chalhoub B."/>
            <person name="Denoeud F."/>
            <person name="Liu S."/>
            <person name="Parkin I.A."/>
            <person name="Tang H."/>
            <person name="Wang X."/>
            <person name="Chiquet J."/>
            <person name="Belcram H."/>
            <person name="Tong C."/>
            <person name="Samans B."/>
            <person name="Correa M."/>
            <person name="Da Silva C."/>
            <person name="Just J."/>
            <person name="Falentin C."/>
            <person name="Koh C.S."/>
            <person name="Le Clainche I."/>
            <person name="Bernard M."/>
            <person name="Bento P."/>
            <person name="Noel B."/>
            <person name="Labadie K."/>
            <person name="Alberti A."/>
            <person name="Charles M."/>
            <person name="Arnaud D."/>
            <person name="Guo H."/>
            <person name="Daviaud C."/>
            <person name="Alamery S."/>
            <person name="Jabbari K."/>
            <person name="Zhao M."/>
            <person name="Edger P.P."/>
            <person name="Chelaifa H."/>
            <person name="Tack D."/>
            <person name="Lassalle G."/>
            <person name="Mestiri I."/>
            <person name="Schnel N."/>
            <person name="Le Paslier M.C."/>
            <person name="Fan G."/>
            <person name="Renault V."/>
            <person name="Bayer P.E."/>
            <person name="Golicz A.A."/>
            <person name="Manoli S."/>
            <person name="Lee T.H."/>
            <person name="Thi V.H."/>
            <person name="Chalabi S."/>
            <person name="Hu Q."/>
            <person name="Fan C."/>
            <person name="Tollenaere R."/>
            <person name="Lu Y."/>
            <person name="Battail C."/>
            <person name="Shen J."/>
            <person name="Sidebottom C.H."/>
            <person name="Wang X."/>
            <person name="Canaguier A."/>
            <person name="Chauveau A."/>
            <person name="Berard A."/>
            <person name="Deniot G."/>
            <person name="Guan M."/>
            <person name="Liu Z."/>
            <person name="Sun F."/>
            <person name="Lim Y.P."/>
            <person name="Lyons E."/>
            <person name="Town C.D."/>
            <person name="Bancroft I."/>
            <person name="Wang X."/>
            <person name="Meng J."/>
            <person name="Ma J."/>
            <person name="Pires J.C."/>
            <person name="King G.J."/>
            <person name="Brunel D."/>
            <person name="Delourme R."/>
            <person name="Renard M."/>
            <person name="Aury J.M."/>
            <person name="Adams K.L."/>
            <person name="Batley J."/>
            <person name="Snowdon R.J."/>
            <person name="Tost J."/>
            <person name="Edwards D."/>
            <person name="Zhou Y."/>
            <person name="Hua W."/>
            <person name="Sharpe A.G."/>
            <person name="Paterson A.H."/>
            <person name="Guan C."/>
            <person name="Wincker P."/>
        </authorList>
    </citation>
    <scope>NUCLEOTIDE SEQUENCE [LARGE SCALE GENOMIC DNA]</scope>
    <source>
        <strain evidence="5">cv. Darmor-bzh</strain>
    </source>
</reference>
<evidence type="ECO:0000256" key="1">
    <source>
        <dbReference type="ARBA" id="ARBA00008668"/>
    </source>
</evidence>
<dbReference type="Gramene" id="CDY30680">
    <property type="protein sequence ID" value="CDY30680"/>
    <property type="gene ID" value="GSBRNA2T00046009001"/>
</dbReference>
<comment type="similarity">
    <text evidence="1">Belongs to the 'GDSL' lipolytic enzyme family.</text>
</comment>
<dbReference type="PANTHER" id="PTHR45966:SF36">
    <property type="entry name" value="INACTIVE GDSL ESTERASE_LIPASE-LIKE PROTEIN 25"/>
    <property type="match status" value="1"/>
</dbReference>
<dbReference type="GO" id="GO:0007029">
    <property type="term" value="P:endoplasmic reticulum organization"/>
    <property type="evidence" value="ECO:0000318"/>
    <property type="project" value="GO_Central"/>
</dbReference>
<dbReference type="OrthoDB" id="1600564at2759"/>
<name>A0A078GW30_BRANA</name>
<feature type="signal peptide" evidence="3">
    <location>
        <begin position="1"/>
        <end position="37"/>
    </location>
</feature>
<dbReference type="EMBL" id="LK032257">
    <property type="protein sequence ID" value="CDY30680.1"/>
    <property type="molecule type" value="Genomic_DNA"/>
</dbReference>
<dbReference type="SMR" id="A0A078GW30"/>
<dbReference type="InterPro" id="IPR036514">
    <property type="entry name" value="SGNH_hydro_sf"/>
</dbReference>
<dbReference type="Pfam" id="PF00657">
    <property type="entry name" value="Lipase_GDSL"/>
    <property type="match status" value="1"/>
</dbReference>
<dbReference type="AlphaFoldDB" id="A0A078GW30"/>
<dbReference type="OMA" id="CAKPEEY"/>
<evidence type="ECO:0000256" key="3">
    <source>
        <dbReference type="SAM" id="SignalP"/>
    </source>
</evidence>
<organism evidence="4 5">
    <name type="scientific">Brassica napus</name>
    <name type="common">Rape</name>
    <dbReference type="NCBI Taxonomy" id="3708"/>
    <lineage>
        <taxon>Eukaryota</taxon>
        <taxon>Viridiplantae</taxon>
        <taxon>Streptophyta</taxon>
        <taxon>Embryophyta</taxon>
        <taxon>Tracheophyta</taxon>
        <taxon>Spermatophyta</taxon>
        <taxon>Magnoliopsida</taxon>
        <taxon>eudicotyledons</taxon>
        <taxon>Gunneridae</taxon>
        <taxon>Pentapetalae</taxon>
        <taxon>rosids</taxon>
        <taxon>malvids</taxon>
        <taxon>Brassicales</taxon>
        <taxon>Brassicaceae</taxon>
        <taxon>Brassiceae</taxon>
        <taxon>Brassica</taxon>
    </lineage>
</organism>
<dbReference type="GO" id="GO:0016788">
    <property type="term" value="F:hydrolase activity, acting on ester bonds"/>
    <property type="evidence" value="ECO:0007669"/>
    <property type="project" value="InterPro"/>
</dbReference>
<evidence type="ECO:0000313" key="5">
    <source>
        <dbReference type="Proteomes" id="UP000028999"/>
    </source>
</evidence>
<dbReference type="Proteomes" id="UP000028999">
    <property type="component" value="Unassembled WGS sequence"/>
</dbReference>
<dbReference type="InterPro" id="IPR001087">
    <property type="entry name" value="GDSL"/>
</dbReference>
<dbReference type="PaxDb" id="3708-A0A078GW30"/>
<keyword evidence="5" id="KW-1185">Reference proteome</keyword>